<comment type="caution">
    <text evidence="2">The sequence shown here is derived from an EMBL/GenBank/DDBJ whole genome shotgun (WGS) entry which is preliminary data.</text>
</comment>
<protein>
    <submittedName>
        <fullName evidence="2">DUF512 domain-containing protein</fullName>
    </submittedName>
</protein>
<dbReference type="InterPro" id="IPR007549">
    <property type="entry name" value="DUF512"/>
</dbReference>
<dbReference type="Gene3D" id="2.30.42.10">
    <property type="match status" value="1"/>
</dbReference>
<dbReference type="InterPro" id="IPR045375">
    <property type="entry name" value="Put_radical_SAM-like_N"/>
</dbReference>
<evidence type="ECO:0000313" key="3">
    <source>
        <dbReference type="Proteomes" id="UP000746471"/>
    </source>
</evidence>
<dbReference type="InterPro" id="IPR013785">
    <property type="entry name" value="Aldolase_TIM"/>
</dbReference>
<reference evidence="2 3" key="1">
    <citation type="submission" date="2021-05" db="EMBL/GenBank/DDBJ databases">
        <title>Fusibacter ferrireducens sp. nov., an anaerobic, sulfur- and Fe-reducing bacterium isolated from the mangrove sediment.</title>
        <authorList>
            <person name="Qiu D."/>
        </authorList>
    </citation>
    <scope>NUCLEOTIDE SEQUENCE [LARGE SCALE GENOMIC DNA]</scope>
    <source>
        <strain evidence="2 3">DSM 12116</strain>
    </source>
</reference>
<dbReference type="InterPro" id="IPR058240">
    <property type="entry name" value="rSAM_sf"/>
</dbReference>
<accession>A0ABS5PRM7</accession>
<organism evidence="2 3">
    <name type="scientific">Fusibacter paucivorans</name>
    <dbReference type="NCBI Taxonomy" id="76009"/>
    <lineage>
        <taxon>Bacteria</taxon>
        <taxon>Bacillati</taxon>
        <taxon>Bacillota</taxon>
        <taxon>Clostridia</taxon>
        <taxon>Eubacteriales</taxon>
        <taxon>Eubacteriales Family XII. Incertae Sedis</taxon>
        <taxon>Fusibacter</taxon>
    </lineage>
</organism>
<dbReference type="Proteomes" id="UP000746471">
    <property type="component" value="Unassembled WGS sequence"/>
</dbReference>
<keyword evidence="3" id="KW-1185">Reference proteome</keyword>
<dbReference type="InterPro" id="IPR041489">
    <property type="entry name" value="PDZ_6"/>
</dbReference>
<sequence length="440" mass="49566">MHIIKEVLKDSIAEEVEIEAGDTLLSVNGQKIEDIIDYIFLLEESYVELEIQKKSGEIWVVEIDKEPEEELGIVFENPIIDEAKRCQNNCVFCFVDQLPKGMRETLYFKDDDSRLSFLQGNFVTLTNMSEEKLERIVRYRISPINVSVHTTDPDLRIRMLGNRFAGKIMQQLQYLTENGIVVNAQVVLCPDYNDGEKLVQTIRDLDGLGENLNSVAVVPIGLSNHRQGLTPMRGFTSEEAINVVKTVAAIQTEMLASRGSQFVFLADEFYILSEYPLPPYEAYEGFLQYEDGVGMLRKLIDEVRDDIDLRVDKSPLGSSRNVVIVTGTAAWPFIEQLASEIMAVFKGIQVRVVPVVNEFFGERITVSGLITGKDIMTQVDVHQEADAVLLPINMLRSGETVLLDDITVEMLETHFKKPVQIVDISGRDFVDAIINGGNHE</sequence>
<gene>
    <name evidence="2" type="ORF">KHM83_12755</name>
</gene>
<dbReference type="RefSeq" id="WP_213237408.1">
    <property type="nucleotide sequence ID" value="NZ_JAHBCL010000021.1"/>
</dbReference>
<evidence type="ECO:0000259" key="1">
    <source>
        <dbReference type="PROSITE" id="PS50106"/>
    </source>
</evidence>
<dbReference type="SUPFAM" id="SSF50156">
    <property type="entry name" value="PDZ domain-like"/>
    <property type="match status" value="1"/>
</dbReference>
<evidence type="ECO:0000313" key="2">
    <source>
        <dbReference type="EMBL" id="MBS7527547.1"/>
    </source>
</evidence>
<dbReference type="EMBL" id="JAHBCL010000021">
    <property type="protein sequence ID" value="MBS7527547.1"/>
    <property type="molecule type" value="Genomic_DNA"/>
</dbReference>
<dbReference type="PROSITE" id="PS50106">
    <property type="entry name" value="PDZ"/>
    <property type="match status" value="1"/>
</dbReference>
<dbReference type="SUPFAM" id="SSF102114">
    <property type="entry name" value="Radical SAM enzymes"/>
    <property type="match status" value="1"/>
</dbReference>
<dbReference type="Pfam" id="PF19238">
    <property type="entry name" value="Radical_SAM_2"/>
    <property type="match status" value="1"/>
</dbReference>
<dbReference type="Pfam" id="PF17820">
    <property type="entry name" value="PDZ_6"/>
    <property type="match status" value="1"/>
</dbReference>
<dbReference type="InterPro" id="IPR001478">
    <property type="entry name" value="PDZ"/>
</dbReference>
<dbReference type="Gene3D" id="3.20.20.70">
    <property type="entry name" value="Aldolase class I"/>
    <property type="match status" value="1"/>
</dbReference>
<proteinExistence type="predicted"/>
<dbReference type="InterPro" id="IPR036034">
    <property type="entry name" value="PDZ_sf"/>
</dbReference>
<dbReference type="Pfam" id="PF04459">
    <property type="entry name" value="DUF512"/>
    <property type="match status" value="1"/>
</dbReference>
<feature type="domain" description="PDZ" evidence="1">
    <location>
        <begin position="1"/>
        <end position="35"/>
    </location>
</feature>
<name>A0ABS5PRM7_9FIRM</name>